<evidence type="ECO:0000313" key="11">
    <source>
        <dbReference type="Proteomes" id="UP001153555"/>
    </source>
</evidence>
<evidence type="ECO:0000259" key="9">
    <source>
        <dbReference type="Pfam" id="PF01764"/>
    </source>
</evidence>
<name>A0A9N7NXZ7_STRHE</name>
<gene>
    <name evidence="10" type="ORF">SHERM_07445</name>
</gene>
<evidence type="ECO:0000256" key="5">
    <source>
        <dbReference type="ARBA" id="ARBA00022801"/>
    </source>
</evidence>
<evidence type="ECO:0000256" key="3">
    <source>
        <dbReference type="ARBA" id="ARBA00022528"/>
    </source>
</evidence>
<evidence type="ECO:0000256" key="7">
    <source>
        <dbReference type="ARBA" id="ARBA00022963"/>
    </source>
</evidence>
<dbReference type="GO" id="GO:0009507">
    <property type="term" value="C:chloroplast"/>
    <property type="evidence" value="ECO:0007669"/>
    <property type="project" value="UniProtKB-SubCell"/>
</dbReference>
<organism evidence="10 11">
    <name type="scientific">Striga hermonthica</name>
    <name type="common">Purple witchweed</name>
    <name type="synonym">Buchnera hermonthica</name>
    <dbReference type="NCBI Taxonomy" id="68872"/>
    <lineage>
        <taxon>Eukaryota</taxon>
        <taxon>Viridiplantae</taxon>
        <taxon>Streptophyta</taxon>
        <taxon>Embryophyta</taxon>
        <taxon>Tracheophyta</taxon>
        <taxon>Spermatophyta</taxon>
        <taxon>Magnoliopsida</taxon>
        <taxon>eudicotyledons</taxon>
        <taxon>Gunneridae</taxon>
        <taxon>Pentapetalae</taxon>
        <taxon>asterids</taxon>
        <taxon>lamiids</taxon>
        <taxon>Lamiales</taxon>
        <taxon>Orobanchaceae</taxon>
        <taxon>Buchnereae</taxon>
        <taxon>Striga</taxon>
    </lineage>
</organism>
<dbReference type="Gene3D" id="3.40.50.1820">
    <property type="entry name" value="alpha/beta hydrolase"/>
    <property type="match status" value="1"/>
</dbReference>
<evidence type="ECO:0000256" key="6">
    <source>
        <dbReference type="ARBA" id="ARBA00022946"/>
    </source>
</evidence>
<dbReference type="InterPro" id="IPR029058">
    <property type="entry name" value="AB_hydrolase_fold"/>
</dbReference>
<dbReference type="GO" id="GO:0008970">
    <property type="term" value="F:phospholipase A1 activity"/>
    <property type="evidence" value="ECO:0007669"/>
    <property type="project" value="UniProtKB-ARBA"/>
</dbReference>
<comment type="caution">
    <text evidence="10">The sequence shown here is derived from an EMBL/GenBank/DDBJ whole genome shotgun (WGS) entry which is preliminary data.</text>
</comment>
<keyword evidence="8" id="KW-0443">Lipid metabolism</keyword>
<evidence type="ECO:0000256" key="8">
    <source>
        <dbReference type="ARBA" id="ARBA00023098"/>
    </source>
</evidence>
<evidence type="ECO:0000256" key="4">
    <source>
        <dbReference type="ARBA" id="ARBA00022640"/>
    </source>
</evidence>
<keyword evidence="4" id="KW-0934">Plastid</keyword>
<dbReference type="SUPFAM" id="SSF53474">
    <property type="entry name" value="alpha/beta-Hydrolases"/>
    <property type="match status" value="1"/>
</dbReference>
<keyword evidence="6" id="KW-0809">Transit peptide</keyword>
<protein>
    <submittedName>
        <fullName evidence="10">Alpha/beta-Hydrolases superfamily protein</fullName>
    </submittedName>
</protein>
<dbReference type="AlphaFoldDB" id="A0A9N7NXZ7"/>
<sequence length="763" mass="84700">MALLVVVAAVVTSRRHRRKNPDLYGRAPLQDDSPSPATGILQLPSSYCPAARRVDIPARRDRYPPWHGPTLARLRQTTTRTCRPRLRHAVITFFFPAGCLLRWSMTGLQLLSMSFVAGAVYTPPSPSNFGRRKVSVSGADEPRGTVFEDLSDILVSYEKVSRSSLSSTTLCRTPTPSAVDGSIEKTTMASNVRCTDGTGPDAPVCHVRNKEILLLRTYTVDELLAFIFPPSIQWLDNLMQLAFFLHSAGINLKPLLERPCSSGTEASGSSAVETVICHEDEALFGDLFSEANRFVVSADGCEQCNAAASSSSSFRNRPLEAATEVLNFLGTCVFSPQWPSLVCHNACQELSGNHFDIFLSFYFLSLNLHDEKKLPGILTNLPIDKKTSPSFLDQPSHDHPTPIINKRWMDYQGSTDWEGMLDPLDDNLQSEIIRYGHFVKAAYRSCDFDPSSPSYATCRFPKWKLLDGSGFPHTGYRVTKNLVATSGTELPDWAERGPVWTVRKSAWIGYVAVCHDPREISRLGRRDVVVAFRDTATGLEWVENLQSTLSSLDFNPQIQSGLLPEATVESGFLSLYTSRSEKNRPSLQELVRQEISRVLRVYGEEQLSFTITGHSLGAALATLVAYDIKETFGKSRMVTVISFAGPRVGNRSFRCQLDRQGTKILRIVNNDDVVTKVLGFVVGNEETSGEGWVQKLVEDTQWVYADVGCELRLSSRDSPYLNGRDLATCHDLKTYLHLVDGFVGSNCPFRATTKKMMMSVSSN</sequence>
<keyword evidence="7" id="KW-0442">Lipid degradation</keyword>
<dbReference type="PANTHER" id="PTHR31403">
    <property type="entry name" value="PHOSPHOLIPASE A1-IBETA2, CHLOROPLASTIC"/>
    <property type="match status" value="1"/>
</dbReference>
<keyword evidence="5" id="KW-0378">Hydrolase</keyword>
<evidence type="ECO:0000313" key="10">
    <source>
        <dbReference type="EMBL" id="CAA0841434.1"/>
    </source>
</evidence>
<dbReference type="Proteomes" id="UP001153555">
    <property type="component" value="Unassembled WGS sequence"/>
</dbReference>
<keyword evidence="11" id="KW-1185">Reference proteome</keyword>
<keyword evidence="3" id="KW-0150">Chloroplast</keyword>
<dbReference type="GO" id="GO:0016042">
    <property type="term" value="P:lipid catabolic process"/>
    <property type="evidence" value="ECO:0007669"/>
    <property type="project" value="UniProtKB-KW"/>
</dbReference>
<accession>A0A9N7NXZ7</accession>
<evidence type="ECO:0000256" key="1">
    <source>
        <dbReference type="ARBA" id="ARBA00004229"/>
    </source>
</evidence>
<comment type="subcellular location">
    <subcellularLocation>
        <location evidence="1">Plastid</location>
        <location evidence="1">Chloroplast</location>
    </subcellularLocation>
</comment>
<feature type="domain" description="Fungal lipase-type" evidence="9">
    <location>
        <begin position="529"/>
        <end position="679"/>
    </location>
</feature>
<dbReference type="PANTHER" id="PTHR31403:SF54">
    <property type="entry name" value="PHOSPHOLIPASE A(1) DAD1, CHLOROPLASTIC"/>
    <property type="match status" value="1"/>
</dbReference>
<dbReference type="GO" id="GO:0047714">
    <property type="term" value="F:galactolipase activity"/>
    <property type="evidence" value="ECO:0007669"/>
    <property type="project" value="UniProtKB-ARBA"/>
</dbReference>
<proteinExistence type="inferred from homology"/>
<dbReference type="EMBL" id="CACSLK010034108">
    <property type="protein sequence ID" value="CAA0841434.1"/>
    <property type="molecule type" value="Genomic_DNA"/>
</dbReference>
<dbReference type="CDD" id="cd00519">
    <property type="entry name" value="Lipase_3"/>
    <property type="match status" value="1"/>
</dbReference>
<dbReference type="InterPro" id="IPR002921">
    <property type="entry name" value="Fungal_lipase-type"/>
</dbReference>
<dbReference type="OrthoDB" id="426718at2759"/>
<reference evidence="10" key="1">
    <citation type="submission" date="2019-12" db="EMBL/GenBank/DDBJ databases">
        <authorList>
            <person name="Scholes J."/>
        </authorList>
    </citation>
    <scope>NUCLEOTIDE SEQUENCE</scope>
</reference>
<evidence type="ECO:0000256" key="2">
    <source>
        <dbReference type="ARBA" id="ARBA00010701"/>
    </source>
</evidence>
<dbReference type="Pfam" id="PF01764">
    <property type="entry name" value="Lipase_3"/>
    <property type="match status" value="1"/>
</dbReference>
<comment type="similarity">
    <text evidence="2">Belongs to the AB hydrolase superfamily. Lipase family.</text>
</comment>